<keyword evidence="4 5" id="KW-0173">Coenzyme A biosynthesis</keyword>
<comment type="subcellular location">
    <subcellularLocation>
        <location evidence="5">Cytoplasm</location>
    </subcellularLocation>
</comment>
<dbReference type="Proteomes" id="UP000246483">
    <property type="component" value="Unassembled WGS sequence"/>
</dbReference>
<dbReference type="GO" id="GO:0005524">
    <property type="term" value="F:ATP binding"/>
    <property type="evidence" value="ECO:0007669"/>
    <property type="project" value="UniProtKB-UniRule"/>
</dbReference>
<dbReference type="PANTHER" id="PTHR10695">
    <property type="entry name" value="DEPHOSPHO-COA KINASE-RELATED"/>
    <property type="match status" value="1"/>
</dbReference>
<dbReference type="UniPathway" id="UPA00241">
    <property type="reaction ID" value="UER00356"/>
</dbReference>
<keyword evidence="5" id="KW-0808">Transferase</keyword>
<keyword evidence="5 8" id="KW-0418">Kinase</keyword>
<dbReference type="CDD" id="cd02022">
    <property type="entry name" value="DPCK"/>
    <property type="match status" value="1"/>
</dbReference>
<keyword evidence="9" id="KW-1185">Reference proteome</keyword>
<dbReference type="Pfam" id="PF01121">
    <property type="entry name" value="CoaE"/>
    <property type="match status" value="1"/>
</dbReference>
<dbReference type="AlphaFoldDB" id="A0A317RJE5"/>
<dbReference type="GO" id="GO:0004140">
    <property type="term" value="F:dephospho-CoA kinase activity"/>
    <property type="evidence" value="ECO:0007669"/>
    <property type="project" value="UniProtKB-UniRule"/>
</dbReference>
<feature type="region of interest" description="Disordered" evidence="7">
    <location>
        <begin position="1"/>
        <end position="20"/>
    </location>
</feature>
<proteinExistence type="inferred from homology"/>
<dbReference type="GO" id="GO:0005737">
    <property type="term" value="C:cytoplasm"/>
    <property type="evidence" value="ECO:0007669"/>
    <property type="project" value="UniProtKB-SubCell"/>
</dbReference>
<reference evidence="8 9" key="1">
    <citation type="submission" date="2018-05" db="EMBL/GenBank/DDBJ databases">
        <title>Genomic Encyclopedia of Type Strains, Phase IV (KMG-IV): sequencing the most valuable type-strain genomes for metagenomic binning, comparative biology and taxonomic classification.</title>
        <authorList>
            <person name="Goeker M."/>
        </authorList>
    </citation>
    <scope>NUCLEOTIDE SEQUENCE [LARGE SCALE GENOMIC DNA]</scope>
    <source>
        <strain evidence="8 9">DSM 26006</strain>
    </source>
</reference>
<evidence type="ECO:0000256" key="4">
    <source>
        <dbReference type="ARBA" id="ARBA00022993"/>
    </source>
</evidence>
<evidence type="ECO:0000256" key="7">
    <source>
        <dbReference type="SAM" id="MobiDB-lite"/>
    </source>
</evidence>
<dbReference type="GO" id="GO:0015937">
    <property type="term" value="P:coenzyme A biosynthetic process"/>
    <property type="evidence" value="ECO:0007669"/>
    <property type="project" value="UniProtKB-UniRule"/>
</dbReference>
<feature type="binding site" evidence="5">
    <location>
        <begin position="23"/>
        <end position="28"/>
    </location>
    <ligand>
        <name>ATP</name>
        <dbReference type="ChEBI" id="CHEBI:30616"/>
    </ligand>
</feature>
<evidence type="ECO:0000256" key="6">
    <source>
        <dbReference type="NCBIfam" id="TIGR00152"/>
    </source>
</evidence>
<evidence type="ECO:0000256" key="2">
    <source>
        <dbReference type="ARBA" id="ARBA00022741"/>
    </source>
</evidence>
<comment type="function">
    <text evidence="5">Catalyzes the phosphorylation of the 3'-hydroxyl group of dephosphocoenzyme A to form coenzyme A.</text>
</comment>
<evidence type="ECO:0000256" key="3">
    <source>
        <dbReference type="ARBA" id="ARBA00022840"/>
    </source>
</evidence>
<evidence type="ECO:0000256" key="1">
    <source>
        <dbReference type="ARBA" id="ARBA00009018"/>
    </source>
</evidence>
<dbReference type="InterPro" id="IPR027417">
    <property type="entry name" value="P-loop_NTPase"/>
</dbReference>
<protein>
    <recommendedName>
        <fullName evidence="5 6">Dephospho-CoA kinase</fullName>
        <ecNumber evidence="5 6">2.7.1.24</ecNumber>
    </recommendedName>
    <alternativeName>
        <fullName evidence="5">Dephosphocoenzyme A kinase</fullName>
    </alternativeName>
</protein>
<evidence type="ECO:0000256" key="5">
    <source>
        <dbReference type="HAMAP-Rule" id="MF_00376"/>
    </source>
</evidence>
<sequence>MSGSGGRDAPARPRRLGVTGGIGSGKSTFAAMLGDCGAAVLDADAMARAVTQPQGAAIEPIRAHFGPSFVDASGALDRGRMRELVFADPAARGRLEAIVHPLVGAEIAAAEAAAARAGHRLIVLDIPLLTESARWPRQLDAVLVVDCSEATQVARVQARSRLDEAAVRAIMATQSSRAVRRAAADWVVFNEGLDLARLRALARQVAARFGL</sequence>
<dbReference type="SUPFAM" id="SSF52540">
    <property type="entry name" value="P-loop containing nucleoside triphosphate hydrolases"/>
    <property type="match status" value="1"/>
</dbReference>
<dbReference type="OrthoDB" id="9812943at2"/>
<organism evidence="8 9">
    <name type="scientific">Melaminivora alkalimesophila</name>
    <dbReference type="NCBI Taxonomy" id="1165852"/>
    <lineage>
        <taxon>Bacteria</taxon>
        <taxon>Pseudomonadati</taxon>
        <taxon>Pseudomonadota</taxon>
        <taxon>Betaproteobacteria</taxon>
        <taxon>Burkholderiales</taxon>
        <taxon>Comamonadaceae</taxon>
        <taxon>Melaminivora</taxon>
    </lineage>
</organism>
<name>A0A317RJE5_9BURK</name>
<comment type="caution">
    <text evidence="8">The sequence shown here is derived from an EMBL/GenBank/DDBJ whole genome shotgun (WGS) entry which is preliminary data.</text>
</comment>
<accession>A0A317RJE5</accession>
<evidence type="ECO:0000313" key="8">
    <source>
        <dbReference type="EMBL" id="PWW48600.1"/>
    </source>
</evidence>
<dbReference type="PROSITE" id="PS51219">
    <property type="entry name" value="DPCK"/>
    <property type="match status" value="1"/>
</dbReference>
<keyword evidence="2 5" id="KW-0547">Nucleotide-binding</keyword>
<evidence type="ECO:0000313" key="9">
    <source>
        <dbReference type="Proteomes" id="UP000246483"/>
    </source>
</evidence>
<comment type="pathway">
    <text evidence="5">Cofactor biosynthesis; coenzyme A biosynthesis; CoA from (R)-pantothenate: step 5/5.</text>
</comment>
<dbReference type="NCBIfam" id="TIGR00152">
    <property type="entry name" value="dephospho-CoA kinase"/>
    <property type="match status" value="1"/>
</dbReference>
<keyword evidence="5" id="KW-0963">Cytoplasm</keyword>
<comment type="similarity">
    <text evidence="1 5">Belongs to the CoaE family.</text>
</comment>
<dbReference type="PANTHER" id="PTHR10695:SF46">
    <property type="entry name" value="BIFUNCTIONAL COENZYME A SYNTHASE-RELATED"/>
    <property type="match status" value="1"/>
</dbReference>
<keyword evidence="3 5" id="KW-0067">ATP-binding</keyword>
<dbReference type="HAMAP" id="MF_00376">
    <property type="entry name" value="Dephospho_CoA_kinase"/>
    <property type="match status" value="1"/>
</dbReference>
<dbReference type="RefSeq" id="WP_040436448.1">
    <property type="nucleotide sequence ID" value="NZ_ALEE01000451.1"/>
</dbReference>
<dbReference type="Gene3D" id="3.40.50.300">
    <property type="entry name" value="P-loop containing nucleotide triphosphate hydrolases"/>
    <property type="match status" value="1"/>
</dbReference>
<gene>
    <name evidence="5" type="primary">coaE</name>
    <name evidence="8" type="ORF">DFR36_101103</name>
</gene>
<dbReference type="InterPro" id="IPR001977">
    <property type="entry name" value="Depp_CoAkinase"/>
</dbReference>
<dbReference type="EMBL" id="QGUB01000001">
    <property type="protein sequence ID" value="PWW48600.1"/>
    <property type="molecule type" value="Genomic_DNA"/>
</dbReference>
<dbReference type="EC" id="2.7.1.24" evidence="5 6"/>
<comment type="catalytic activity">
    <reaction evidence="5">
        <text>3'-dephospho-CoA + ATP = ADP + CoA + H(+)</text>
        <dbReference type="Rhea" id="RHEA:18245"/>
        <dbReference type="ChEBI" id="CHEBI:15378"/>
        <dbReference type="ChEBI" id="CHEBI:30616"/>
        <dbReference type="ChEBI" id="CHEBI:57287"/>
        <dbReference type="ChEBI" id="CHEBI:57328"/>
        <dbReference type="ChEBI" id="CHEBI:456216"/>
        <dbReference type="EC" id="2.7.1.24"/>
    </reaction>
</comment>